<dbReference type="InterPro" id="IPR009056">
    <property type="entry name" value="Cyt_c-like_dom"/>
</dbReference>
<feature type="domain" description="Cytochrome c" evidence="14">
    <location>
        <begin position="114"/>
        <end position="217"/>
    </location>
</feature>
<evidence type="ECO:0000256" key="11">
    <source>
        <dbReference type="PROSITE-ProRule" id="PRU00433"/>
    </source>
</evidence>
<keyword evidence="9 11" id="KW-0408">Iron</keyword>
<evidence type="ECO:0000256" key="3">
    <source>
        <dbReference type="ARBA" id="ARBA00006488"/>
    </source>
</evidence>
<dbReference type="InterPro" id="IPR036909">
    <property type="entry name" value="Cyt_c-like_dom_sf"/>
</dbReference>
<sequence length="217" mass="24089">MVDEVEEEVHAMVVQEPEVVEALEVTKVHPVLESEPRVDEVLVVNETPVVPEIQEPEVKGVGATVVLKEQETNSGNVVVKDSDEALPSQEVAGVHTTDRGTIEEGLIDRMNSIDDRMNSRAASTPPARTKCAQCHTVERGGAHRQGPNLHDLFGRQSGTTIGYAYSTANKNMAVVWEKGTMYDYLFNPKKYIPGTKMVFPRLKKPKERTDLIAYLTY</sequence>
<protein>
    <recommendedName>
        <fullName evidence="14">Cytochrome c domain-containing protein</fullName>
    </recommendedName>
</protein>
<keyword evidence="7 11" id="KW-0479">Metal-binding</keyword>
<dbReference type="PROSITE" id="PS51007">
    <property type="entry name" value="CYTC"/>
    <property type="match status" value="1"/>
</dbReference>
<evidence type="ECO:0000256" key="1">
    <source>
        <dbReference type="ARBA" id="ARBA00002555"/>
    </source>
</evidence>
<evidence type="ECO:0000256" key="6">
    <source>
        <dbReference type="ARBA" id="ARBA00022660"/>
    </source>
</evidence>
<accession>A0A804QU79</accession>
<dbReference type="GO" id="GO:0006122">
    <property type="term" value="P:mitochondrial electron transport, ubiquinol to cytochrome c"/>
    <property type="evidence" value="ECO:0000318"/>
    <property type="project" value="GO_Central"/>
</dbReference>
<evidence type="ECO:0007829" key="17">
    <source>
        <dbReference type="PeptideAtlas" id="A0A804QU79"/>
    </source>
</evidence>
<dbReference type="GO" id="GO:0009055">
    <property type="term" value="F:electron transfer activity"/>
    <property type="evidence" value="ECO:0000318"/>
    <property type="project" value="GO_Central"/>
</dbReference>
<dbReference type="GO" id="GO:0046872">
    <property type="term" value="F:metal ion binding"/>
    <property type="evidence" value="ECO:0007669"/>
    <property type="project" value="UniProtKB-KW"/>
</dbReference>
<dbReference type="InParanoid" id="A0A804QU79"/>
<comment type="PTM">
    <text evidence="13">Binds 1 heme group per subunit.</text>
</comment>
<evidence type="ECO:0000256" key="10">
    <source>
        <dbReference type="ARBA" id="ARBA00023128"/>
    </source>
</evidence>
<dbReference type="Pfam" id="PF00034">
    <property type="entry name" value="Cytochrom_C"/>
    <property type="match status" value="1"/>
</dbReference>
<evidence type="ECO:0000256" key="4">
    <source>
        <dbReference type="ARBA" id="ARBA00022448"/>
    </source>
</evidence>
<keyword evidence="10 13" id="KW-0496">Mitochondrion</keyword>
<dbReference type="AlphaFoldDB" id="A0A804QU79"/>
<dbReference type="PRINTS" id="PR00604">
    <property type="entry name" value="CYTCHRMECIAB"/>
</dbReference>
<dbReference type="InterPro" id="IPR002327">
    <property type="entry name" value="Cyt_c_1A/1B"/>
</dbReference>
<keyword evidence="17" id="KW-1267">Proteomics identification</keyword>
<comment type="similarity">
    <text evidence="3 12">Belongs to the cytochrome c family.</text>
</comment>
<keyword evidence="16" id="KW-1185">Reference proteome</keyword>
<reference evidence="15" key="3">
    <citation type="submission" date="2021-05" db="UniProtKB">
        <authorList>
            <consortium name="EnsemblPlants"/>
        </authorList>
    </citation>
    <scope>IDENTIFICATION</scope>
    <source>
        <strain evidence="15">cv. B73</strain>
    </source>
</reference>
<reference evidence="15" key="2">
    <citation type="submission" date="2019-07" db="EMBL/GenBank/DDBJ databases">
        <authorList>
            <person name="Seetharam A."/>
            <person name="Woodhouse M."/>
            <person name="Cannon E."/>
        </authorList>
    </citation>
    <scope>NUCLEOTIDE SEQUENCE [LARGE SCALE GENOMIC DNA]</scope>
    <source>
        <strain evidence="15">cv. B73</strain>
    </source>
</reference>
<evidence type="ECO:0000256" key="7">
    <source>
        <dbReference type="ARBA" id="ARBA00022723"/>
    </source>
</evidence>
<dbReference type="GO" id="GO:0010336">
    <property type="term" value="P:gibberellic acid homeostasis"/>
    <property type="evidence" value="ECO:0007669"/>
    <property type="project" value="UniProtKB-ARBA"/>
</dbReference>
<evidence type="ECO:0000259" key="14">
    <source>
        <dbReference type="PROSITE" id="PS51007"/>
    </source>
</evidence>
<dbReference type="Gene3D" id="1.10.760.10">
    <property type="entry name" value="Cytochrome c-like domain"/>
    <property type="match status" value="1"/>
</dbReference>
<keyword evidence="6 13" id="KW-0679">Respiratory chain</keyword>
<evidence type="ECO:0000256" key="13">
    <source>
        <dbReference type="RuleBase" id="RU004427"/>
    </source>
</evidence>
<evidence type="ECO:0000256" key="2">
    <source>
        <dbReference type="ARBA" id="ARBA00004569"/>
    </source>
</evidence>
<evidence type="ECO:0000256" key="8">
    <source>
        <dbReference type="ARBA" id="ARBA00022982"/>
    </source>
</evidence>
<dbReference type="EnsemblPlants" id="Zm00001eb359040_T001">
    <property type="protein sequence ID" value="Zm00001eb359040_P001"/>
    <property type="gene ID" value="Zm00001eb359040"/>
</dbReference>
<proteinExistence type="evidence at protein level"/>
<evidence type="ECO:0000256" key="9">
    <source>
        <dbReference type="ARBA" id="ARBA00023004"/>
    </source>
</evidence>
<reference evidence="16" key="1">
    <citation type="journal article" date="2009" name="Science">
        <title>The B73 maize genome: complexity, diversity, and dynamics.</title>
        <authorList>
            <person name="Schnable P.S."/>
            <person name="Ware D."/>
            <person name="Fulton R.S."/>
            <person name="Stein J.C."/>
            <person name="Wei F."/>
            <person name="Pasternak S."/>
            <person name="Liang C."/>
            <person name="Zhang J."/>
            <person name="Fulton L."/>
            <person name="Graves T.A."/>
            <person name="Minx P."/>
            <person name="Reily A.D."/>
            <person name="Courtney L."/>
            <person name="Kruchowski S.S."/>
            <person name="Tomlinson C."/>
            <person name="Strong C."/>
            <person name="Delehaunty K."/>
            <person name="Fronick C."/>
            <person name="Courtney B."/>
            <person name="Rock S.M."/>
            <person name="Belter E."/>
            <person name="Du F."/>
            <person name="Kim K."/>
            <person name="Abbott R.M."/>
            <person name="Cotton M."/>
            <person name="Levy A."/>
            <person name="Marchetto P."/>
            <person name="Ochoa K."/>
            <person name="Jackson S.M."/>
            <person name="Gillam B."/>
            <person name="Chen W."/>
            <person name="Yan L."/>
            <person name="Higginbotham J."/>
            <person name="Cardenas M."/>
            <person name="Waligorski J."/>
            <person name="Applebaum E."/>
            <person name="Phelps L."/>
            <person name="Falcone J."/>
            <person name="Kanchi K."/>
            <person name="Thane T."/>
            <person name="Scimone A."/>
            <person name="Thane N."/>
            <person name="Henke J."/>
            <person name="Wang T."/>
            <person name="Ruppert J."/>
            <person name="Shah N."/>
            <person name="Rotter K."/>
            <person name="Hodges J."/>
            <person name="Ingenthron E."/>
            <person name="Cordes M."/>
            <person name="Kohlberg S."/>
            <person name="Sgro J."/>
            <person name="Delgado B."/>
            <person name="Mead K."/>
            <person name="Chinwalla A."/>
            <person name="Leonard S."/>
            <person name="Crouse K."/>
            <person name="Collura K."/>
            <person name="Kudrna D."/>
            <person name="Currie J."/>
            <person name="He R."/>
            <person name="Angelova A."/>
            <person name="Rajasekar S."/>
            <person name="Mueller T."/>
            <person name="Lomeli R."/>
            <person name="Scara G."/>
            <person name="Ko A."/>
            <person name="Delaney K."/>
            <person name="Wissotski M."/>
            <person name="Lopez G."/>
            <person name="Campos D."/>
            <person name="Braidotti M."/>
            <person name="Ashley E."/>
            <person name="Golser W."/>
            <person name="Kim H."/>
            <person name="Lee S."/>
            <person name="Lin J."/>
            <person name="Dujmic Z."/>
            <person name="Kim W."/>
            <person name="Talag J."/>
            <person name="Zuccolo A."/>
            <person name="Fan C."/>
            <person name="Sebastian A."/>
            <person name="Kramer M."/>
            <person name="Spiegel L."/>
            <person name="Nascimento L."/>
            <person name="Zutavern T."/>
            <person name="Miller B."/>
            <person name="Ambroise C."/>
            <person name="Muller S."/>
            <person name="Spooner W."/>
            <person name="Narechania A."/>
            <person name="Ren L."/>
            <person name="Wei S."/>
            <person name="Kumari S."/>
            <person name="Faga B."/>
            <person name="Levy M.J."/>
            <person name="McMahan L."/>
            <person name="Van Buren P."/>
            <person name="Vaughn M.W."/>
            <person name="Ying K."/>
            <person name="Yeh C.-T."/>
            <person name="Emrich S.J."/>
            <person name="Jia Y."/>
            <person name="Kalyanaraman A."/>
            <person name="Hsia A.-P."/>
            <person name="Barbazuk W.B."/>
            <person name="Baucom R.S."/>
            <person name="Brutnell T.P."/>
            <person name="Carpita N.C."/>
            <person name="Chaparro C."/>
            <person name="Chia J.-M."/>
            <person name="Deragon J.-M."/>
            <person name="Estill J.C."/>
            <person name="Fu Y."/>
            <person name="Jeddeloh J.A."/>
            <person name="Han Y."/>
            <person name="Lee H."/>
            <person name="Li P."/>
            <person name="Lisch D.R."/>
            <person name="Liu S."/>
            <person name="Liu Z."/>
            <person name="Nagel D.H."/>
            <person name="McCann M.C."/>
            <person name="SanMiguel P."/>
            <person name="Myers A.M."/>
            <person name="Nettleton D."/>
            <person name="Nguyen J."/>
            <person name="Penning B.W."/>
            <person name="Ponnala L."/>
            <person name="Schneider K.L."/>
            <person name="Schwartz D.C."/>
            <person name="Sharma A."/>
            <person name="Soderlund C."/>
            <person name="Springer N.M."/>
            <person name="Sun Q."/>
            <person name="Wang H."/>
            <person name="Waterman M."/>
            <person name="Westerman R."/>
            <person name="Wolfgruber T.K."/>
            <person name="Yang L."/>
            <person name="Yu Y."/>
            <person name="Zhang L."/>
            <person name="Zhou S."/>
            <person name="Zhu Q."/>
            <person name="Bennetzen J.L."/>
            <person name="Dawe R.K."/>
            <person name="Jiang J."/>
            <person name="Jiang N."/>
            <person name="Presting G.G."/>
            <person name="Wessler S.R."/>
            <person name="Aluru S."/>
            <person name="Martienssen R.A."/>
            <person name="Clifton S.W."/>
            <person name="McCombie W.R."/>
            <person name="Wing R.A."/>
            <person name="Wilson R.K."/>
        </authorList>
    </citation>
    <scope>NUCLEOTIDE SEQUENCE [LARGE SCALE GENOMIC DNA]</scope>
    <source>
        <strain evidence="16">cv. B73</strain>
    </source>
</reference>
<comment type="subcellular location">
    <subcellularLocation>
        <location evidence="2">Mitochondrion intermembrane space</location>
    </subcellularLocation>
</comment>
<keyword evidence="4 13" id="KW-0813">Transport</keyword>
<dbReference type="Proteomes" id="UP000007305">
    <property type="component" value="Chromosome 8"/>
</dbReference>
<dbReference type="FunFam" id="1.10.760.10:FF:000001">
    <property type="entry name" value="Cytochrome c iso-1"/>
    <property type="match status" value="1"/>
</dbReference>
<keyword evidence="5 11" id="KW-0349">Heme</keyword>
<dbReference type="SUPFAM" id="SSF46626">
    <property type="entry name" value="Cytochrome c"/>
    <property type="match status" value="1"/>
</dbReference>
<organism evidence="15 16">
    <name type="scientific">Zea mays</name>
    <name type="common">Maize</name>
    <dbReference type="NCBI Taxonomy" id="4577"/>
    <lineage>
        <taxon>Eukaryota</taxon>
        <taxon>Viridiplantae</taxon>
        <taxon>Streptophyta</taxon>
        <taxon>Embryophyta</taxon>
        <taxon>Tracheophyta</taxon>
        <taxon>Spermatophyta</taxon>
        <taxon>Magnoliopsida</taxon>
        <taxon>Liliopsida</taxon>
        <taxon>Poales</taxon>
        <taxon>Poaceae</taxon>
        <taxon>PACMAD clade</taxon>
        <taxon>Panicoideae</taxon>
        <taxon>Andropogonodae</taxon>
        <taxon>Andropogoneae</taxon>
        <taxon>Tripsacinae</taxon>
        <taxon>Zea</taxon>
    </lineage>
</organism>
<comment type="function">
    <text evidence="1 13">Electron carrier protein. The oxidized form of the cytochrome c heme group can accept an electron from the heme group of the cytochrome c1 subunit of cytochrome reductase. Cytochrome c then transfers this electron to the cytochrome oxidase complex, the final protein carrier in the mitochondrial electron-transport chain.</text>
</comment>
<evidence type="ECO:0000313" key="15">
    <source>
        <dbReference type="EnsemblPlants" id="Zm00001eb359040_P001"/>
    </source>
</evidence>
<dbReference type="GO" id="GO:0020037">
    <property type="term" value="F:heme binding"/>
    <property type="evidence" value="ECO:0007669"/>
    <property type="project" value="InterPro"/>
</dbReference>
<dbReference type="GO" id="GO:0006123">
    <property type="term" value="P:mitochondrial electron transport, cytochrome c to oxygen"/>
    <property type="evidence" value="ECO:0000318"/>
    <property type="project" value="GO_Central"/>
</dbReference>
<dbReference type="PANTHER" id="PTHR11961">
    <property type="entry name" value="CYTOCHROME C"/>
    <property type="match status" value="1"/>
</dbReference>
<evidence type="ECO:0000256" key="12">
    <source>
        <dbReference type="RuleBase" id="RU004426"/>
    </source>
</evidence>
<keyword evidence="8 13" id="KW-0249">Electron transport</keyword>
<dbReference type="Gramene" id="Zm00001eb359040_T001">
    <property type="protein sequence ID" value="Zm00001eb359040_P001"/>
    <property type="gene ID" value="Zm00001eb359040"/>
</dbReference>
<name>A0A804QU79_MAIZE</name>
<dbReference type="GO" id="GO:0005758">
    <property type="term" value="C:mitochondrial intermembrane space"/>
    <property type="evidence" value="ECO:0000318"/>
    <property type="project" value="GO_Central"/>
</dbReference>
<evidence type="ECO:0000313" key="16">
    <source>
        <dbReference type="Proteomes" id="UP000007305"/>
    </source>
</evidence>
<evidence type="ECO:0000256" key="5">
    <source>
        <dbReference type="ARBA" id="ARBA00022617"/>
    </source>
</evidence>